<name>A0A1I2AZ11_9BACT</name>
<dbReference type="GO" id="GO:0004630">
    <property type="term" value="F:phospholipase D activity"/>
    <property type="evidence" value="ECO:0007669"/>
    <property type="project" value="UniProtKB-EC"/>
</dbReference>
<dbReference type="SUPFAM" id="SSF56024">
    <property type="entry name" value="Phospholipase D/nuclease"/>
    <property type="match status" value="1"/>
</dbReference>
<evidence type="ECO:0000259" key="9">
    <source>
        <dbReference type="Pfam" id="PF13091"/>
    </source>
</evidence>
<evidence type="ECO:0000313" key="10">
    <source>
        <dbReference type="EMBL" id="SFE49142.1"/>
    </source>
</evidence>
<dbReference type="SMART" id="SM00028">
    <property type="entry name" value="TPR"/>
    <property type="match status" value="4"/>
</dbReference>
<evidence type="ECO:0000256" key="1">
    <source>
        <dbReference type="ARBA" id="ARBA00000798"/>
    </source>
</evidence>
<dbReference type="Pfam" id="PF13091">
    <property type="entry name" value="PLDc_2"/>
    <property type="match status" value="1"/>
</dbReference>
<evidence type="ECO:0000256" key="5">
    <source>
        <dbReference type="ARBA" id="ARBA00022963"/>
    </source>
</evidence>
<keyword evidence="6" id="KW-0443">Lipid metabolism</keyword>
<dbReference type="EMBL" id="FONY01000002">
    <property type="protein sequence ID" value="SFE49142.1"/>
    <property type="molecule type" value="Genomic_DNA"/>
</dbReference>
<evidence type="ECO:0000256" key="4">
    <source>
        <dbReference type="ARBA" id="ARBA00022801"/>
    </source>
</evidence>
<evidence type="ECO:0000256" key="6">
    <source>
        <dbReference type="ARBA" id="ARBA00023098"/>
    </source>
</evidence>
<dbReference type="RefSeq" id="WP_177217227.1">
    <property type="nucleotide sequence ID" value="NZ_FONY01000002.1"/>
</dbReference>
<feature type="compositionally biased region" description="Polar residues" evidence="8">
    <location>
        <begin position="264"/>
        <end position="280"/>
    </location>
</feature>
<comment type="similarity">
    <text evidence="2">Belongs to the phospholipase D family.</text>
</comment>
<dbReference type="EC" id="3.1.4.4" evidence="3"/>
<dbReference type="InterPro" id="IPR025202">
    <property type="entry name" value="PLD-like_dom"/>
</dbReference>
<dbReference type="PROSITE" id="PS50005">
    <property type="entry name" value="TPR"/>
    <property type="match status" value="2"/>
</dbReference>
<keyword evidence="11" id="KW-1185">Reference proteome</keyword>
<dbReference type="Gene3D" id="1.25.40.10">
    <property type="entry name" value="Tetratricopeptide repeat domain"/>
    <property type="match status" value="1"/>
</dbReference>
<dbReference type="Pfam" id="PF13414">
    <property type="entry name" value="TPR_11"/>
    <property type="match status" value="1"/>
</dbReference>
<dbReference type="AlphaFoldDB" id="A0A1I2AZ11"/>
<feature type="repeat" description="TPR" evidence="7">
    <location>
        <begin position="394"/>
        <end position="427"/>
    </location>
</feature>
<evidence type="ECO:0000256" key="2">
    <source>
        <dbReference type="ARBA" id="ARBA00008664"/>
    </source>
</evidence>
<dbReference type="STRING" id="1003.SAMN04488541_100271"/>
<dbReference type="Proteomes" id="UP000199513">
    <property type="component" value="Unassembled WGS sequence"/>
</dbReference>
<evidence type="ECO:0000256" key="8">
    <source>
        <dbReference type="SAM" id="MobiDB-lite"/>
    </source>
</evidence>
<organism evidence="10 11">
    <name type="scientific">Thermoflexibacter ruber</name>
    <dbReference type="NCBI Taxonomy" id="1003"/>
    <lineage>
        <taxon>Bacteria</taxon>
        <taxon>Pseudomonadati</taxon>
        <taxon>Bacteroidota</taxon>
        <taxon>Cytophagia</taxon>
        <taxon>Cytophagales</taxon>
        <taxon>Thermoflexibacteraceae</taxon>
        <taxon>Thermoflexibacter</taxon>
    </lineage>
</organism>
<feature type="domain" description="Phospholipase D-like" evidence="9">
    <location>
        <begin position="13"/>
        <end position="136"/>
    </location>
</feature>
<feature type="repeat" description="TPR" evidence="7">
    <location>
        <begin position="326"/>
        <end position="359"/>
    </location>
</feature>
<keyword evidence="7" id="KW-0802">TPR repeat</keyword>
<comment type="catalytic activity">
    <reaction evidence="1">
        <text>a 1,2-diacyl-sn-glycero-3-phosphocholine + H2O = a 1,2-diacyl-sn-glycero-3-phosphate + choline + H(+)</text>
        <dbReference type="Rhea" id="RHEA:14445"/>
        <dbReference type="ChEBI" id="CHEBI:15354"/>
        <dbReference type="ChEBI" id="CHEBI:15377"/>
        <dbReference type="ChEBI" id="CHEBI:15378"/>
        <dbReference type="ChEBI" id="CHEBI:57643"/>
        <dbReference type="ChEBI" id="CHEBI:58608"/>
        <dbReference type="EC" id="3.1.4.4"/>
    </reaction>
</comment>
<evidence type="ECO:0000313" key="11">
    <source>
        <dbReference type="Proteomes" id="UP000199513"/>
    </source>
</evidence>
<gene>
    <name evidence="10" type="ORF">SAMN04488541_100271</name>
</gene>
<dbReference type="Gene3D" id="3.30.870.10">
    <property type="entry name" value="Endonuclease Chain A"/>
    <property type="match status" value="1"/>
</dbReference>
<dbReference type="PANTHER" id="PTHR43856">
    <property type="entry name" value="CARDIOLIPIN HYDROLASE"/>
    <property type="match status" value="1"/>
</dbReference>
<evidence type="ECO:0000256" key="7">
    <source>
        <dbReference type="PROSITE-ProRule" id="PRU00339"/>
    </source>
</evidence>
<dbReference type="PANTHER" id="PTHR43856:SF1">
    <property type="entry name" value="MITOCHONDRIAL CARDIOLIPIN HYDROLASE"/>
    <property type="match status" value="1"/>
</dbReference>
<dbReference type="SUPFAM" id="SSF48452">
    <property type="entry name" value="TPR-like"/>
    <property type="match status" value="1"/>
</dbReference>
<dbReference type="InterPro" id="IPR051406">
    <property type="entry name" value="PLD_domain"/>
</dbReference>
<reference evidence="10 11" key="1">
    <citation type="submission" date="2016-10" db="EMBL/GenBank/DDBJ databases">
        <authorList>
            <person name="de Groot N.N."/>
        </authorList>
    </citation>
    <scope>NUCLEOTIDE SEQUENCE [LARGE SCALE GENOMIC DNA]</scope>
    <source>
        <strain>GEY</strain>
        <strain evidence="11">DSM 9560</strain>
    </source>
</reference>
<dbReference type="PROSITE" id="PS50293">
    <property type="entry name" value="TPR_REGION"/>
    <property type="match status" value="2"/>
</dbReference>
<keyword evidence="5" id="KW-0442">Lipid degradation</keyword>
<dbReference type="InterPro" id="IPR019734">
    <property type="entry name" value="TPR_rpt"/>
</dbReference>
<accession>A0A1I2AZ11</accession>
<sequence>MEQVFFKNIQDVIVRELQNAQKSIQIAVCWFSNRQIFDKLLEKTKQGLDVQLILLDDYLNKRIEGLPLNELISIGAKLYFSDKTAPIHHKFCIIDHAVLLNGSYDWTYFSESKALENILVIKDNQEIIKAFEQEFSLMTSVLTLVTEVIPYTMAEGLINDNFGLKHYLSEDVYLQALKAGEDGDDMNALALMHHSAQIDEYKAEVQQEFIKEKTKVEEIEEEESQAEKPVYTSRGLGMVTTYEPTHVEESYQEANDEENEEQGAETSNDMTENQKDSASVQEVEYQQAERNEYVENSDFTESQKDTNTKDTSSVAETTTTTFNPEAESIIQQGEFAYQQGRLEEAVQFFLQAIQIQPDNAKAYLNIAIVKWRQGKFHEQAQFAAQSLRYDTSNAKAYNTLGLAQDRLGNHAEAIENYSKALEISPDNYSYLWNRGLALKAIGKRQEALIDMGKVVKLCNQVIMNQPSNQNAQQTLAAAMKEMGT</sequence>
<dbReference type="GO" id="GO:0016042">
    <property type="term" value="P:lipid catabolic process"/>
    <property type="evidence" value="ECO:0007669"/>
    <property type="project" value="UniProtKB-KW"/>
</dbReference>
<protein>
    <recommendedName>
        <fullName evidence="3">phospholipase D</fullName>
        <ecNumber evidence="3">3.1.4.4</ecNumber>
    </recommendedName>
</protein>
<feature type="compositionally biased region" description="Acidic residues" evidence="8">
    <location>
        <begin position="250"/>
        <end position="263"/>
    </location>
</feature>
<keyword evidence="4" id="KW-0378">Hydrolase</keyword>
<dbReference type="GO" id="GO:0016891">
    <property type="term" value="F:RNA endonuclease activity producing 5'-phosphomonoesters, hydrolytic mechanism"/>
    <property type="evidence" value="ECO:0007669"/>
    <property type="project" value="TreeGrafter"/>
</dbReference>
<evidence type="ECO:0000256" key="3">
    <source>
        <dbReference type="ARBA" id="ARBA00012027"/>
    </source>
</evidence>
<dbReference type="InterPro" id="IPR011990">
    <property type="entry name" value="TPR-like_helical_dom_sf"/>
</dbReference>
<dbReference type="Pfam" id="PF00515">
    <property type="entry name" value="TPR_1"/>
    <property type="match status" value="1"/>
</dbReference>
<proteinExistence type="inferred from homology"/>
<feature type="region of interest" description="Disordered" evidence="8">
    <location>
        <begin position="215"/>
        <end position="316"/>
    </location>
</feature>